<dbReference type="PROSITE" id="PS50127">
    <property type="entry name" value="UBC_2"/>
    <property type="match status" value="1"/>
</dbReference>
<dbReference type="CDD" id="cd23794">
    <property type="entry name" value="UBCc_UBE2F_UBE2M"/>
    <property type="match status" value="1"/>
</dbReference>
<evidence type="ECO:0000313" key="3">
    <source>
        <dbReference type="Proteomes" id="UP000187209"/>
    </source>
</evidence>
<dbReference type="SMART" id="SM00212">
    <property type="entry name" value="UBCc"/>
    <property type="match status" value="1"/>
</dbReference>
<dbReference type="EMBL" id="MPUH01000515">
    <property type="protein sequence ID" value="OMJ78569.1"/>
    <property type="molecule type" value="Genomic_DNA"/>
</dbReference>
<sequence length="225" mass="26264">MILFKVKREPGRPLLSVASLRLKKDMEELASKRYLAGYTNVNISIPYMDGIYICVPVSFHVKSDCDCPYSNANFKTIIKVSPGYPFKPPEMFVLNKVYHPNVDLDTGAVHMQVLQEYEWKPVLTLNSIIFAFETLLNEPNLNLVPCNPYNIDMAQVYATAYDKFYERVRWTMNGGVFLEKYEFEYNYGENKNKRRIRNENCGNAKRHRYYEDSEGMGAEIELKYN</sequence>
<keyword evidence="3" id="KW-1185">Reference proteome</keyword>
<dbReference type="AlphaFoldDB" id="A0A1R2BP05"/>
<dbReference type="InterPro" id="IPR000608">
    <property type="entry name" value="UBC"/>
</dbReference>
<organism evidence="2 3">
    <name type="scientific">Stentor coeruleus</name>
    <dbReference type="NCBI Taxonomy" id="5963"/>
    <lineage>
        <taxon>Eukaryota</taxon>
        <taxon>Sar</taxon>
        <taxon>Alveolata</taxon>
        <taxon>Ciliophora</taxon>
        <taxon>Postciliodesmatophora</taxon>
        <taxon>Heterotrichea</taxon>
        <taxon>Heterotrichida</taxon>
        <taxon>Stentoridae</taxon>
        <taxon>Stentor</taxon>
    </lineage>
</organism>
<dbReference type="InterPro" id="IPR016135">
    <property type="entry name" value="UBQ-conjugating_enzyme/RWD"/>
</dbReference>
<gene>
    <name evidence="2" type="ORF">SteCoe_21593</name>
</gene>
<feature type="domain" description="UBC core" evidence="1">
    <location>
        <begin position="17"/>
        <end position="177"/>
    </location>
</feature>
<dbReference type="Gene3D" id="3.10.110.10">
    <property type="entry name" value="Ubiquitin Conjugating Enzyme"/>
    <property type="match status" value="1"/>
</dbReference>
<dbReference type="SUPFAM" id="SSF54495">
    <property type="entry name" value="UBC-like"/>
    <property type="match status" value="1"/>
</dbReference>
<comment type="caution">
    <text evidence="2">The sequence shown here is derived from an EMBL/GenBank/DDBJ whole genome shotgun (WGS) entry which is preliminary data.</text>
</comment>
<evidence type="ECO:0000259" key="1">
    <source>
        <dbReference type="PROSITE" id="PS50127"/>
    </source>
</evidence>
<dbReference type="Pfam" id="PF00179">
    <property type="entry name" value="UQ_con"/>
    <property type="match status" value="1"/>
</dbReference>
<reference evidence="2 3" key="1">
    <citation type="submission" date="2016-11" db="EMBL/GenBank/DDBJ databases">
        <title>The macronuclear genome of Stentor coeruleus: a giant cell with tiny introns.</title>
        <authorList>
            <person name="Slabodnick M."/>
            <person name="Ruby J.G."/>
            <person name="Reiff S.B."/>
            <person name="Swart E.C."/>
            <person name="Gosai S."/>
            <person name="Prabakaran S."/>
            <person name="Witkowska E."/>
            <person name="Larue G.E."/>
            <person name="Fisher S."/>
            <person name="Freeman R.M."/>
            <person name="Gunawardena J."/>
            <person name="Chu W."/>
            <person name="Stover N.A."/>
            <person name="Gregory B.D."/>
            <person name="Nowacki M."/>
            <person name="Derisi J."/>
            <person name="Roy S.W."/>
            <person name="Marshall W.F."/>
            <person name="Sood P."/>
        </authorList>
    </citation>
    <scope>NUCLEOTIDE SEQUENCE [LARGE SCALE GENOMIC DNA]</scope>
    <source>
        <strain evidence="2">WM001</strain>
    </source>
</reference>
<accession>A0A1R2BP05</accession>
<proteinExistence type="predicted"/>
<name>A0A1R2BP05_9CILI</name>
<dbReference type="InterPro" id="IPR050113">
    <property type="entry name" value="Ub_conjugating_enzyme"/>
</dbReference>
<dbReference type="OrthoDB" id="1158011at2759"/>
<protein>
    <recommendedName>
        <fullName evidence="1">UBC core domain-containing protein</fullName>
    </recommendedName>
</protein>
<dbReference type="PANTHER" id="PTHR24067">
    <property type="entry name" value="UBIQUITIN-CONJUGATING ENZYME E2"/>
    <property type="match status" value="1"/>
</dbReference>
<dbReference type="Proteomes" id="UP000187209">
    <property type="component" value="Unassembled WGS sequence"/>
</dbReference>
<evidence type="ECO:0000313" key="2">
    <source>
        <dbReference type="EMBL" id="OMJ78569.1"/>
    </source>
</evidence>